<evidence type="ECO:0000256" key="1">
    <source>
        <dbReference type="ARBA" id="ARBA00001663"/>
    </source>
</evidence>
<evidence type="ECO:0000313" key="18">
    <source>
        <dbReference type="Proteomes" id="UP000515123"/>
    </source>
</evidence>
<keyword evidence="14" id="KW-0805">Transcription regulation</keyword>
<dbReference type="GO" id="GO:0003723">
    <property type="term" value="F:RNA binding"/>
    <property type="evidence" value="ECO:0007669"/>
    <property type="project" value="UniProtKB-KW"/>
</dbReference>
<sequence length="370" mass="42052">MFLREREDTKARKKMMKNSLNVHVRSVWAGNIDYEFSLIRSLVKQYPFVAIDTEFPGVVFKSKTNPWCLSSEKRYALLKMNVDNLCLIQVGLTLSDADGRLPDLGTNGAAHFIWEFNFRNFDLRCHAHNADSIKMLQDQGVNFAALRTHGVDFRHFRRLILSSGLLYNPNVTWITFHGSSDFAYVMKTLTGIDLPMQMKDFLLVLKHFFGPRAYDMKHMIKFCDGLYGGLESVATQLRVERMVGRRHQAGSDSLLMLQIFMRMKQVCFAADDTRMEKHMGVIYDLELEDPTVRPAAAALVQGPLEVVFCGVNPLEVVFCGAANLTAAENIFAQQLPGHMIQQLPLLPPSHMAQQPSIPSFPWSYYFGAPF</sequence>
<keyword evidence="10" id="KW-0479">Metal-binding</keyword>
<keyword evidence="8" id="KW-0963">Cytoplasm</keyword>
<keyword evidence="12" id="KW-0269">Exonuclease</keyword>
<dbReference type="GO" id="GO:0004535">
    <property type="term" value="F:poly(A)-specific ribonuclease activity"/>
    <property type="evidence" value="ECO:0007669"/>
    <property type="project" value="UniProtKB-EC"/>
</dbReference>
<keyword evidence="16" id="KW-0539">Nucleus</keyword>
<keyword evidence="11" id="KW-0378">Hydrolase</keyword>
<name>A0A6P5EYB4_ANACO</name>
<comment type="function">
    <text evidence="17">Ubiquitous transcription factor required for a diverse set of processes. It is a component of the CCR4 complex involved in the control of gene expression.</text>
</comment>
<protein>
    <recommendedName>
        <fullName evidence="7">poly(A)-specific ribonuclease</fullName>
        <ecNumber evidence="7">3.1.13.4</ecNumber>
    </recommendedName>
</protein>
<dbReference type="PANTHER" id="PTHR10797">
    <property type="entry name" value="CCR4-NOT TRANSCRIPTION COMPLEX SUBUNIT"/>
    <property type="match status" value="1"/>
</dbReference>
<evidence type="ECO:0000313" key="19">
    <source>
        <dbReference type="RefSeq" id="XP_020088497.1"/>
    </source>
</evidence>
<reference evidence="19" key="2">
    <citation type="submission" date="2025-08" db="UniProtKB">
        <authorList>
            <consortium name="RefSeq"/>
        </authorList>
    </citation>
    <scope>IDENTIFICATION</scope>
    <source>
        <tissue evidence="19">Leaf</tissue>
    </source>
</reference>
<evidence type="ECO:0000256" key="9">
    <source>
        <dbReference type="ARBA" id="ARBA00022722"/>
    </source>
</evidence>
<accession>A0A6P5EYB4</accession>
<reference evidence="18" key="1">
    <citation type="journal article" date="2015" name="Nat. Genet.">
        <title>The pineapple genome and the evolution of CAM photosynthesis.</title>
        <authorList>
            <person name="Ming R."/>
            <person name="VanBuren R."/>
            <person name="Wai C.M."/>
            <person name="Tang H."/>
            <person name="Schatz M.C."/>
            <person name="Bowers J.E."/>
            <person name="Lyons E."/>
            <person name="Wang M.L."/>
            <person name="Chen J."/>
            <person name="Biggers E."/>
            <person name="Zhang J."/>
            <person name="Huang L."/>
            <person name="Zhang L."/>
            <person name="Miao W."/>
            <person name="Zhang J."/>
            <person name="Ye Z."/>
            <person name="Miao C."/>
            <person name="Lin Z."/>
            <person name="Wang H."/>
            <person name="Zhou H."/>
            <person name="Yim W.C."/>
            <person name="Priest H.D."/>
            <person name="Zheng C."/>
            <person name="Woodhouse M."/>
            <person name="Edger P.P."/>
            <person name="Guyot R."/>
            <person name="Guo H.B."/>
            <person name="Guo H."/>
            <person name="Zheng G."/>
            <person name="Singh R."/>
            <person name="Sharma A."/>
            <person name="Min X."/>
            <person name="Zheng Y."/>
            <person name="Lee H."/>
            <person name="Gurtowski J."/>
            <person name="Sedlazeck F.J."/>
            <person name="Harkess A."/>
            <person name="McKain M.R."/>
            <person name="Liao Z."/>
            <person name="Fang J."/>
            <person name="Liu J."/>
            <person name="Zhang X."/>
            <person name="Zhang Q."/>
            <person name="Hu W."/>
            <person name="Qin Y."/>
            <person name="Wang K."/>
            <person name="Chen L.Y."/>
            <person name="Shirley N."/>
            <person name="Lin Y.R."/>
            <person name="Liu L.Y."/>
            <person name="Hernandez A.G."/>
            <person name="Wright C.L."/>
            <person name="Bulone V."/>
            <person name="Tuskan G.A."/>
            <person name="Heath K."/>
            <person name="Zee F."/>
            <person name="Moore P.H."/>
            <person name="Sunkar R."/>
            <person name="Leebens-Mack J.H."/>
            <person name="Mockler T."/>
            <person name="Bennetzen J.L."/>
            <person name="Freeling M."/>
            <person name="Sankoff D."/>
            <person name="Paterson A.H."/>
            <person name="Zhu X."/>
            <person name="Yang X."/>
            <person name="Smith J.A."/>
            <person name="Cushman J.C."/>
            <person name="Paull R.E."/>
            <person name="Yu Q."/>
        </authorList>
    </citation>
    <scope>NUCLEOTIDE SEQUENCE [LARGE SCALE GENOMIC DNA]</scope>
    <source>
        <strain evidence="18">cv. F153</strain>
    </source>
</reference>
<dbReference type="InterPro" id="IPR039637">
    <property type="entry name" value="CNOT7/CNOT8/Pop2"/>
</dbReference>
<dbReference type="InterPro" id="IPR036397">
    <property type="entry name" value="RNaseH_sf"/>
</dbReference>
<evidence type="ECO:0000256" key="4">
    <source>
        <dbReference type="ARBA" id="ARBA00004496"/>
    </source>
</evidence>
<evidence type="ECO:0000256" key="10">
    <source>
        <dbReference type="ARBA" id="ARBA00022723"/>
    </source>
</evidence>
<gene>
    <name evidence="19" type="primary">LOC109710383</name>
</gene>
<dbReference type="OrthoDB" id="1164111at2759"/>
<dbReference type="GO" id="GO:0005737">
    <property type="term" value="C:cytoplasm"/>
    <property type="evidence" value="ECO:0007669"/>
    <property type="project" value="UniProtKB-SubCell"/>
</dbReference>
<evidence type="ECO:0000256" key="13">
    <source>
        <dbReference type="ARBA" id="ARBA00022884"/>
    </source>
</evidence>
<proteinExistence type="inferred from homology"/>
<dbReference type="SUPFAM" id="SSF53098">
    <property type="entry name" value="Ribonuclease H-like"/>
    <property type="match status" value="1"/>
</dbReference>
<evidence type="ECO:0000256" key="3">
    <source>
        <dbReference type="ARBA" id="ARBA00004123"/>
    </source>
</evidence>
<keyword evidence="18" id="KW-1185">Reference proteome</keyword>
<keyword evidence="13" id="KW-0694">RNA-binding</keyword>
<comment type="cofactor">
    <cofactor evidence="2">
        <name>a divalent metal cation</name>
        <dbReference type="ChEBI" id="CHEBI:60240"/>
    </cofactor>
</comment>
<keyword evidence="9" id="KW-0540">Nuclease</keyword>
<dbReference type="Gramene" id="Aco017703.1.mrna1">
    <property type="protein sequence ID" value="Aco017703.1.mrna1.cds1"/>
    <property type="gene ID" value="Aco017703.1.path1"/>
</dbReference>
<dbReference type="RefSeq" id="XP_020088497.1">
    <property type="nucleotide sequence ID" value="XM_020232908.1"/>
</dbReference>
<evidence type="ECO:0000256" key="6">
    <source>
        <dbReference type="ARBA" id="ARBA00011757"/>
    </source>
</evidence>
<evidence type="ECO:0000256" key="14">
    <source>
        <dbReference type="ARBA" id="ARBA00023015"/>
    </source>
</evidence>
<dbReference type="AlphaFoldDB" id="A0A6P5EYB4"/>
<dbReference type="GeneID" id="109710383"/>
<evidence type="ECO:0000256" key="15">
    <source>
        <dbReference type="ARBA" id="ARBA00023163"/>
    </source>
</evidence>
<dbReference type="InterPro" id="IPR012337">
    <property type="entry name" value="RNaseH-like_sf"/>
</dbReference>
<comment type="catalytic activity">
    <reaction evidence="1">
        <text>Exonucleolytic cleavage of poly(A) to 5'-AMP.</text>
        <dbReference type="EC" id="3.1.13.4"/>
    </reaction>
</comment>
<evidence type="ECO:0000256" key="11">
    <source>
        <dbReference type="ARBA" id="ARBA00022801"/>
    </source>
</evidence>
<comment type="subunit">
    <text evidence="6">Component of the CCR4-NOT complex, at least composed of CRR4 and CAF1 proteins.</text>
</comment>
<evidence type="ECO:0000256" key="7">
    <source>
        <dbReference type="ARBA" id="ARBA00012161"/>
    </source>
</evidence>
<dbReference type="GO" id="GO:0005634">
    <property type="term" value="C:nucleus"/>
    <property type="evidence" value="ECO:0007669"/>
    <property type="project" value="UniProtKB-SubCell"/>
</dbReference>
<dbReference type="GO" id="GO:0046872">
    <property type="term" value="F:metal ion binding"/>
    <property type="evidence" value="ECO:0007669"/>
    <property type="project" value="UniProtKB-KW"/>
</dbReference>
<evidence type="ECO:0000256" key="2">
    <source>
        <dbReference type="ARBA" id="ARBA00001968"/>
    </source>
</evidence>
<comment type="subcellular location">
    <subcellularLocation>
        <location evidence="4">Cytoplasm</location>
    </subcellularLocation>
    <subcellularLocation>
        <location evidence="3">Nucleus</location>
    </subcellularLocation>
</comment>
<dbReference type="InterPro" id="IPR006941">
    <property type="entry name" value="RNase_CAF1"/>
</dbReference>
<evidence type="ECO:0000256" key="5">
    <source>
        <dbReference type="ARBA" id="ARBA00008372"/>
    </source>
</evidence>
<evidence type="ECO:0000256" key="16">
    <source>
        <dbReference type="ARBA" id="ARBA00023242"/>
    </source>
</evidence>
<keyword evidence="15" id="KW-0804">Transcription</keyword>
<evidence type="ECO:0000256" key="8">
    <source>
        <dbReference type="ARBA" id="ARBA00022490"/>
    </source>
</evidence>
<dbReference type="EC" id="3.1.13.4" evidence="7"/>
<organism evidence="18 19">
    <name type="scientific">Ananas comosus</name>
    <name type="common">Pineapple</name>
    <name type="synonym">Ananas ananas</name>
    <dbReference type="NCBI Taxonomy" id="4615"/>
    <lineage>
        <taxon>Eukaryota</taxon>
        <taxon>Viridiplantae</taxon>
        <taxon>Streptophyta</taxon>
        <taxon>Embryophyta</taxon>
        <taxon>Tracheophyta</taxon>
        <taxon>Spermatophyta</taxon>
        <taxon>Magnoliopsida</taxon>
        <taxon>Liliopsida</taxon>
        <taxon>Poales</taxon>
        <taxon>Bromeliaceae</taxon>
        <taxon>Bromelioideae</taxon>
        <taxon>Ananas</taxon>
    </lineage>
</organism>
<dbReference type="Proteomes" id="UP000515123">
    <property type="component" value="Linkage group 5"/>
</dbReference>
<evidence type="ECO:0000256" key="12">
    <source>
        <dbReference type="ARBA" id="ARBA00022839"/>
    </source>
</evidence>
<evidence type="ECO:0000256" key="17">
    <source>
        <dbReference type="ARBA" id="ARBA00025148"/>
    </source>
</evidence>
<dbReference type="Gene3D" id="3.30.420.10">
    <property type="entry name" value="Ribonuclease H-like superfamily/Ribonuclease H"/>
    <property type="match status" value="1"/>
</dbReference>
<comment type="similarity">
    <text evidence="5">Belongs to the CAF1 family.</text>
</comment>
<dbReference type="Pfam" id="PF04857">
    <property type="entry name" value="CAF1"/>
    <property type="match status" value="1"/>
</dbReference>
<dbReference type="GO" id="GO:0030014">
    <property type="term" value="C:CCR4-NOT complex"/>
    <property type="evidence" value="ECO:0007669"/>
    <property type="project" value="InterPro"/>
</dbReference>